<proteinExistence type="predicted"/>
<sequence length="420" mass="46024">MALPLTRTRLPMMCAVQRSLPRGEPVDIHTRMAAEWARLKLGDQVRDKHIALGFGSRGVAEIATIAQELVTLVKMSGGHPFIVPAMGSHGGATPQGQIEVLNSLGITEEAVGCPIRATMETVVLGETENGVPVYTDRYAAEADGVIIVNRVKPHTDFHSETESGLVKMLAIGLGKEDGASTIHQRGVRGLIEDLPQVAAIVQRELKLICGFATVEDGYHRPVELKALAPETLVEEEKALLKTAHALMPRLPVEDIDVLIVDWLGKDISGCGMDTNIIGRLRIDGLPEPESPRIKAIVVLDVTEASHGNALGIGLAEFITQRLFDKIDFPLMSKNVFTSGFLRRGYVPMVYPTAEEAVEAAIDHVYRANPQQRDQARVVRIRDTMTLETTFVSENLGDEIRGKRDFIHMNNPQLLQFNDVS</sequence>
<evidence type="ECO:0000259" key="1">
    <source>
        <dbReference type="Pfam" id="PF09861"/>
    </source>
</evidence>
<protein>
    <submittedName>
        <fullName evidence="2">DUF2088 domain-containing protein</fullName>
    </submittedName>
</protein>
<keyword evidence="3" id="KW-1185">Reference proteome</keyword>
<dbReference type="KEGG" id="pmet:G4Y79_06780"/>
<feature type="domain" description="LarA-like N-terminal" evidence="1">
    <location>
        <begin position="79"/>
        <end position="155"/>
    </location>
</feature>
<dbReference type="Proteomes" id="UP000594468">
    <property type="component" value="Chromosome"/>
</dbReference>
<gene>
    <name evidence="2" type="ORF">G4Y79_06780</name>
</gene>
<dbReference type="EMBL" id="CP062983">
    <property type="protein sequence ID" value="QPC84077.1"/>
    <property type="molecule type" value="Genomic_DNA"/>
</dbReference>
<dbReference type="InterPro" id="IPR018657">
    <property type="entry name" value="LarA-like_N"/>
</dbReference>
<evidence type="ECO:0000313" key="3">
    <source>
        <dbReference type="Proteomes" id="UP000594468"/>
    </source>
</evidence>
<dbReference type="AlphaFoldDB" id="A0A7S8EBV7"/>
<dbReference type="Gene3D" id="3.40.50.11440">
    <property type="match status" value="1"/>
</dbReference>
<organism evidence="2 3">
    <name type="scientific">Phototrophicus methaneseepsis</name>
    <dbReference type="NCBI Taxonomy" id="2710758"/>
    <lineage>
        <taxon>Bacteria</taxon>
        <taxon>Bacillati</taxon>
        <taxon>Chloroflexota</taxon>
        <taxon>Candidatus Thermofontia</taxon>
        <taxon>Phototrophicales</taxon>
        <taxon>Phototrophicaceae</taxon>
        <taxon>Phototrophicus</taxon>
    </lineage>
</organism>
<dbReference type="GO" id="GO:0050043">
    <property type="term" value="F:lactate racemase activity"/>
    <property type="evidence" value="ECO:0007669"/>
    <property type="project" value="InterPro"/>
</dbReference>
<dbReference type="Pfam" id="PF09861">
    <property type="entry name" value="Lar_N"/>
    <property type="match status" value="1"/>
</dbReference>
<accession>A0A7S8EBV7</accession>
<reference evidence="2 3" key="1">
    <citation type="submission" date="2020-02" db="EMBL/GenBank/DDBJ databases">
        <authorList>
            <person name="Zheng R.K."/>
            <person name="Sun C.M."/>
        </authorList>
    </citation>
    <scope>NUCLEOTIDE SEQUENCE [LARGE SCALE GENOMIC DNA]</scope>
    <source>
        <strain evidence="3">rifampicinis</strain>
    </source>
</reference>
<dbReference type="RefSeq" id="WP_195172141.1">
    <property type="nucleotide sequence ID" value="NZ_CP062983.1"/>
</dbReference>
<evidence type="ECO:0000313" key="2">
    <source>
        <dbReference type="EMBL" id="QPC84077.1"/>
    </source>
</evidence>
<name>A0A7S8EBV7_9CHLR</name>